<dbReference type="GO" id="GO:0005739">
    <property type="term" value="C:mitochondrion"/>
    <property type="evidence" value="ECO:0007669"/>
    <property type="project" value="TreeGrafter"/>
</dbReference>
<feature type="domain" description="GED" evidence="3">
    <location>
        <begin position="519"/>
        <end position="609"/>
    </location>
</feature>
<dbReference type="Gene3D" id="1.20.120.1240">
    <property type="entry name" value="Dynamin, middle domain"/>
    <property type="match status" value="1"/>
</dbReference>
<gene>
    <name evidence="4" type="ORF">N7541_008050</name>
</gene>
<dbReference type="InterPro" id="IPR000375">
    <property type="entry name" value="Dynamin_stalk"/>
</dbReference>
<dbReference type="PANTHER" id="PTHR11566">
    <property type="entry name" value="DYNAMIN"/>
    <property type="match status" value="1"/>
</dbReference>
<dbReference type="PRINTS" id="PR00195">
    <property type="entry name" value="DYNAMIN"/>
</dbReference>
<dbReference type="GO" id="GO:0016020">
    <property type="term" value="C:membrane"/>
    <property type="evidence" value="ECO:0007669"/>
    <property type="project" value="TreeGrafter"/>
</dbReference>
<reference evidence="4" key="1">
    <citation type="submission" date="2022-12" db="EMBL/GenBank/DDBJ databases">
        <authorList>
            <person name="Petersen C."/>
        </authorList>
    </citation>
    <scope>NUCLEOTIDE SEQUENCE</scope>
    <source>
        <strain evidence="4">IBT 35675</strain>
    </source>
</reference>
<comment type="caution">
    <text evidence="4">The sequence shown here is derived from an EMBL/GenBank/DDBJ whole genome shotgun (WGS) entry which is preliminary data.</text>
</comment>
<name>A0A9W9R3Y2_PENBR</name>
<evidence type="ECO:0000313" key="5">
    <source>
        <dbReference type="Proteomes" id="UP001148299"/>
    </source>
</evidence>
<dbReference type="EMBL" id="JAPZBR010000006">
    <property type="protein sequence ID" value="KAJ5350323.1"/>
    <property type="molecule type" value="Genomic_DNA"/>
</dbReference>
<dbReference type="GO" id="GO:0048312">
    <property type="term" value="P:intracellular distribution of mitochondria"/>
    <property type="evidence" value="ECO:0007669"/>
    <property type="project" value="TreeGrafter"/>
</dbReference>
<dbReference type="InterPro" id="IPR045063">
    <property type="entry name" value="Dynamin_N"/>
</dbReference>
<accession>A0A9W9R3Y2</accession>
<evidence type="ECO:0000259" key="3">
    <source>
        <dbReference type="PROSITE" id="PS51388"/>
    </source>
</evidence>
<dbReference type="CDD" id="cd08771">
    <property type="entry name" value="DLP_1"/>
    <property type="match status" value="1"/>
</dbReference>
<dbReference type="InterPro" id="IPR020850">
    <property type="entry name" value="GED_dom"/>
</dbReference>
<dbReference type="PROSITE" id="PS51388">
    <property type="entry name" value="GED"/>
    <property type="match status" value="1"/>
</dbReference>
<dbReference type="SUPFAM" id="SSF52540">
    <property type="entry name" value="P-loop containing nucleoside triphosphate hydrolases"/>
    <property type="match status" value="1"/>
</dbReference>
<dbReference type="Pfam" id="PF00350">
    <property type="entry name" value="Dynamin_N"/>
    <property type="match status" value="1"/>
</dbReference>
<evidence type="ECO:0000313" key="4">
    <source>
        <dbReference type="EMBL" id="KAJ5350323.1"/>
    </source>
</evidence>
<dbReference type="GO" id="GO:0003924">
    <property type="term" value="F:GTPase activity"/>
    <property type="evidence" value="ECO:0007669"/>
    <property type="project" value="InterPro"/>
</dbReference>
<keyword evidence="1" id="KW-0547">Nucleotide-binding</keyword>
<dbReference type="SMART" id="SM00053">
    <property type="entry name" value="DYNc"/>
    <property type="match status" value="1"/>
</dbReference>
<keyword evidence="2" id="KW-0342">GTP-binding</keyword>
<dbReference type="AlphaFoldDB" id="A0A9W9R3Y2"/>
<dbReference type="Proteomes" id="UP001148299">
    <property type="component" value="Unassembled WGS sequence"/>
</dbReference>
<evidence type="ECO:0000256" key="1">
    <source>
        <dbReference type="ARBA" id="ARBA00022741"/>
    </source>
</evidence>
<dbReference type="GO" id="GO:0005874">
    <property type="term" value="C:microtubule"/>
    <property type="evidence" value="ECO:0007669"/>
    <property type="project" value="TreeGrafter"/>
</dbReference>
<dbReference type="Pfam" id="PF01031">
    <property type="entry name" value="Dynamin_M"/>
    <property type="match status" value="1"/>
</dbReference>
<reference evidence="4" key="2">
    <citation type="journal article" date="2023" name="IMA Fungus">
        <title>Comparative genomic study of the Penicillium genus elucidates a diverse pangenome and 15 lateral gene transfer events.</title>
        <authorList>
            <person name="Petersen C."/>
            <person name="Sorensen T."/>
            <person name="Nielsen M.R."/>
            <person name="Sondergaard T.E."/>
            <person name="Sorensen J.L."/>
            <person name="Fitzpatrick D.A."/>
            <person name="Frisvad J.C."/>
            <person name="Nielsen K.L."/>
        </authorList>
    </citation>
    <scope>NUCLEOTIDE SEQUENCE</scope>
    <source>
        <strain evidence="4">IBT 35675</strain>
    </source>
</reference>
<organism evidence="4 5">
    <name type="scientific">Penicillium brevicompactum</name>
    <dbReference type="NCBI Taxonomy" id="5074"/>
    <lineage>
        <taxon>Eukaryota</taxon>
        <taxon>Fungi</taxon>
        <taxon>Dikarya</taxon>
        <taxon>Ascomycota</taxon>
        <taxon>Pezizomycotina</taxon>
        <taxon>Eurotiomycetes</taxon>
        <taxon>Eurotiomycetidae</taxon>
        <taxon>Eurotiales</taxon>
        <taxon>Aspergillaceae</taxon>
        <taxon>Penicillium</taxon>
    </lineage>
</organism>
<dbReference type="InterPro" id="IPR022812">
    <property type="entry name" value="Dynamin"/>
</dbReference>
<dbReference type="GO" id="GO:0006897">
    <property type="term" value="P:endocytosis"/>
    <property type="evidence" value="ECO:0007669"/>
    <property type="project" value="TreeGrafter"/>
</dbReference>
<proteinExistence type="predicted"/>
<evidence type="ECO:0000256" key="2">
    <source>
        <dbReference type="ARBA" id="ARBA00023134"/>
    </source>
</evidence>
<dbReference type="GO" id="GO:0000266">
    <property type="term" value="P:mitochondrial fission"/>
    <property type="evidence" value="ECO:0007669"/>
    <property type="project" value="TreeGrafter"/>
</dbReference>
<dbReference type="InterPro" id="IPR027417">
    <property type="entry name" value="P-loop_NTPase"/>
</dbReference>
<dbReference type="Gene3D" id="3.40.50.300">
    <property type="entry name" value="P-loop containing nucleotide triphosphate hydrolases"/>
    <property type="match status" value="1"/>
</dbReference>
<dbReference type="GO" id="GO:0016559">
    <property type="term" value="P:peroxisome fission"/>
    <property type="evidence" value="ECO:0007669"/>
    <property type="project" value="TreeGrafter"/>
</dbReference>
<sequence>MAKREAIDLTTADGLDNEQRARLLGIIDQLRELGITSEFGCQEFGNIFDEAASCMGVPGPKTIDFEKLDKRFSGDILKVELSGPNHRHLSVVDVPGLFHNATKFQTEEDRAIIRKLIEDYITDGRTIILAVMDARNNLANQEVFSMARAADPAGKRTVGIITKCDALQEGDEDGVLRIAQNQVEKLTHGWFAVRNRSTKEINEGVTVEGRHRIEKDFFAQAHPWKSLQKNRVGIDALKGFLGHLLYDHIRSEFPAVIKDIEGLSSETEKDLELLGLPRQSASDQRRFLMRLVCVYQSQVHKALHGNYDEALDAQSPLKLRMHVRKLNDQFALLMSRKGHAKLFRTIQGKIDSDFKRQEQETQNIYEWIRGYYVDSRGPELPGIVNPVVIENMFRQQSSPWEALGKIYLGAIADLVCAFNTQVLKSIVPDDEVRENLRAFLSPREQENKHQALDCLQRILNDERGGVLQTVNHYYADTLSSIRRERVLARLEGLGFNDGVPFDTEKVLKSVHLSNDDQAVYDIHDMLKAYYKVAIKRFTDNIVMQVTERHILGDDGPVKVLSPDLIGSLTELQLAELAGESFMTASRRNDLTAKAERFRKALDVARVAVM</sequence>
<dbReference type="GO" id="GO:0005525">
    <property type="term" value="F:GTP binding"/>
    <property type="evidence" value="ECO:0007669"/>
    <property type="project" value="InterPro"/>
</dbReference>
<keyword evidence="5" id="KW-1185">Reference proteome</keyword>
<dbReference type="PANTHER" id="PTHR11566:SF21">
    <property type="entry name" value="DYNAMIN RELATED PROTEIN 1, ISOFORM A"/>
    <property type="match status" value="1"/>
</dbReference>
<dbReference type="GO" id="GO:0008017">
    <property type="term" value="F:microtubule binding"/>
    <property type="evidence" value="ECO:0007669"/>
    <property type="project" value="TreeGrafter"/>
</dbReference>
<protein>
    <recommendedName>
        <fullName evidence="3">GED domain-containing protein</fullName>
    </recommendedName>
</protein>
<dbReference type="InterPro" id="IPR001401">
    <property type="entry name" value="Dynamin_GTPase"/>
</dbReference>